<dbReference type="InterPro" id="IPR048283">
    <property type="entry name" value="AdoMetDC-like"/>
</dbReference>
<dbReference type="GO" id="GO:0004014">
    <property type="term" value="F:adenosylmethionine decarboxylase activity"/>
    <property type="evidence" value="ECO:0007669"/>
    <property type="project" value="UniProtKB-EC"/>
</dbReference>
<dbReference type="NCBIfam" id="TIGR00535">
    <property type="entry name" value="SAM_DCase"/>
    <property type="match status" value="1"/>
</dbReference>
<dbReference type="GeneID" id="120105625"/>
<keyword evidence="11" id="KW-0704">Schiff base</keyword>
<dbReference type="InterPro" id="IPR012511">
    <property type="entry name" value="AdoMetDC_leader"/>
</dbReference>
<evidence type="ECO:0000256" key="5">
    <source>
        <dbReference type="ARBA" id="ARBA00022691"/>
    </source>
</evidence>
<dbReference type="FunFam" id="3.60.90.10:FF:000002">
    <property type="entry name" value="S-adenosylmethionine decarboxylase proenzyme"/>
    <property type="match status" value="1"/>
</dbReference>
<dbReference type="AlphaFoldDB" id="A0A8B8ZRM8"/>
<dbReference type="RefSeq" id="XP_038974168.1">
    <property type="nucleotide sequence ID" value="XM_039118240.1"/>
</dbReference>
<gene>
    <name evidence="15" type="primary">LOC120105625</name>
</gene>
<evidence type="ECO:0000256" key="7">
    <source>
        <dbReference type="ARBA" id="ARBA00023066"/>
    </source>
</evidence>
<dbReference type="KEGG" id="pda:120105625"/>
<keyword evidence="8" id="KW-0620">Polyamine biosynthesis</keyword>
<dbReference type="Gene3D" id="3.30.360.50">
    <property type="entry name" value="S-adenosylmethionine decarboxylase"/>
    <property type="match status" value="1"/>
</dbReference>
<comment type="pathway">
    <text evidence="2">Amine and polyamine biosynthesis; S-adenosylmethioninamine biosynthesis; S-adenosylmethioninamine from S-adenosyl-L-methionine: step 1/1.</text>
</comment>
<dbReference type="FunFam" id="3.30.360.50:FF:000001">
    <property type="entry name" value="S-adenosylmethionine decarboxylase proenzyme"/>
    <property type="match status" value="1"/>
</dbReference>
<comment type="cofactor">
    <cofactor evidence="1">
        <name>pyruvate</name>
        <dbReference type="ChEBI" id="CHEBI:15361"/>
    </cofactor>
</comment>
<evidence type="ECO:0000256" key="10">
    <source>
        <dbReference type="ARBA" id="ARBA00023239"/>
    </source>
</evidence>
<dbReference type="PROSITE" id="PS01336">
    <property type="entry name" value="ADOMETDC"/>
    <property type="match status" value="1"/>
</dbReference>
<evidence type="ECO:0000256" key="2">
    <source>
        <dbReference type="ARBA" id="ARBA00004911"/>
    </source>
</evidence>
<comment type="catalytic activity">
    <reaction evidence="13">
        <text>S-adenosyl-L-methionine + H(+) = S-adenosyl 3-(methylsulfanyl)propylamine + CO2</text>
        <dbReference type="Rhea" id="RHEA:15981"/>
        <dbReference type="ChEBI" id="CHEBI:15378"/>
        <dbReference type="ChEBI" id="CHEBI:16526"/>
        <dbReference type="ChEBI" id="CHEBI:57443"/>
        <dbReference type="ChEBI" id="CHEBI:59789"/>
        <dbReference type="EC" id="4.1.1.50"/>
    </reaction>
</comment>
<organism evidence="14 15">
    <name type="scientific">Phoenix dactylifera</name>
    <name type="common">Date palm</name>
    <dbReference type="NCBI Taxonomy" id="42345"/>
    <lineage>
        <taxon>Eukaryota</taxon>
        <taxon>Viridiplantae</taxon>
        <taxon>Streptophyta</taxon>
        <taxon>Embryophyta</taxon>
        <taxon>Tracheophyta</taxon>
        <taxon>Spermatophyta</taxon>
        <taxon>Magnoliopsida</taxon>
        <taxon>Liliopsida</taxon>
        <taxon>Arecaceae</taxon>
        <taxon>Coryphoideae</taxon>
        <taxon>Phoeniceae</taxon>
        <taxon>Phoenix</taxon>
    </lineage>
</organism>
<dbReference type="GO" id="GO:0099402">
    <property type="term" value="P:plant organ development"/>
    <property type="evidence" value="ECO:0007669"/>
    <property type="project" value="UniProtKB-ARBA"/>
</dbReference>
<dbReference type="GO" id="GO:0005829">
    <property type="term" value="C:cytosol"/>
    <property type="evidence" value="ECO:0007669"/>
    <property type="project" value="TreeGrafter"/>
</dbReference>
<evidence type="ECO:0000256" key="13">
    <source>
        <dbReference type="ARBA" id="ARBA00048112"/>
    </source>
</evidence>
<evidence type="ECO:0000256" key="6">
    <source>
        <dbReference type="ARBA" id="ARBA00022793"/>
    </source>
</evidence>
<comment type="similarity">
    <text evidence="3">Belongs to the eukaryotic AdoMetDC family.</text>
</comment>
<keyword evidence="14" id="KW-1185">Reference proteome</keyword>
<evidence type="ECO:0000256" key="11">
    <source>
        <dbReference type="ARBA" id="ARBA00023270"/>
    </source>
</evidence>
<evidence type="ECO:0000256" key="12">
    <source>
        <dbReference type="ARBA" id="ARBA00023317"/>
    </source>
</evidence>
<dbReference type="PANTHER" id="PTHR11570">
    <property type="entry name" value="S-ADENOSYLMETHIONINE DECARBOXYLASE"/>
    <property type="match status" value="1"/>
</dbReference>
<dbReference type="SUPFAM" id="SSF56276">
    <property type="entry name" value="S-adenosylmethionine decarboxylase"/>
    <property type="match status" value="1"/>
</dbReference>
<keyword evidence="6" id="KW-0210">Decarboxylase</keyword>
<dbReference type="GO" id="GO:0008295">
    <property type="term" value="P:spermidine biosynthetic process"/>
    <property type="evidence" value="ECO:0007669"/>
    <property type="project" value="UniProtKB-KW"/>
</dbReference>
<evidence type="ECO:0000256" key="8">
    <source>
        <dbReference type="ARBA" id="ARBA00023115"/>
    </source>
</evidence>
<keyword evidence="5" id="KW-0949">S-adenosyl-L-methionine</keyword>
<dbReference type="GO" id="GO:0006597">
    <property type="term" value="P:spermine biosynthetic process"/>
    <property type="evidence" value="ECO:0007669"/>
    <property type="project" value="InterPro"/>
</dbReference>
<evidence type="ECO:0000313" key="15">
    <source>
        <dbReference type="RefSeq" id="XP_038974168.1"/>
    </source>
</evidence>
<protein>
    <recommendedName>
        <fullName evidence="4">adenosylmethionine decarboxylase</fullName>
        <ecNumber evidence="4">4.1.1.50</ecNumber>
    </recommendedName>
</protein>
<dbReference type="Pfam" id="PF08132">
    <property type="entry name" value="AdoMetDC_leader"/>
    <property type="match status" value="1"/>
</dbReference>
<reference evidence="15" key="1">
    <citation type="submission" date="2025-08" db="UniProtKB">
        <authorList>
            <consortium name="RefSeq"/>
        </authorList>
    </citation>
    <scope>IDENTIFICATION</scope>
    <source>
        <tissue evidence="15">Young leaves</tissue>
    </source>
</reference>
<evidence type="ECO:0000256" key="4">
    <source>
        <dbReference type="ARBA" id="ARBA00012357"/>
    </source>
</evidence>
<dbReference type="InterPro" id="IPR016067">
    <property type="entry name" value="S-AdoMet_deCO2ase_core"/>
</dbReference>
<dbReference type="InterPro" id="IPR018166">
    <property type="entry name" value="S-AdoMet_deCO2ase_CS"/>
</dbReference>
<dbReference type="Proteomes" id="UP000228380">
    <property type="component" value="Unplaced"/>
</dbReference>
<keyword evidence="9" id="KW-0865">Zymogen</keyword>
<evidence type="ECO:0000256" key="9">
    <source>
        <dbReference type="ARBA" id="ARBA00023145"/>
    </source>
</evidence>
<evidence type="ECO:0000256" key="1">
    <source>
        <dbReference type="ARBA" id="ARBA00001928"/>
    </source>
</evidence>
<keyword evidence="7" id="KW-0745">Spermidine biosynthesis</keyword>
<keyword evidence="12" id="KW-0670">Pyruvate</keyword>
<dbReference type="EC" id="4.1.1.50" evidence="4"/>
<dbReference type="Pfam" id="PF01536">
    <property type="entry name" value="SAM_decarbox"/>
    <property type="match status" value="1"/>
</dbReference>
<dbReference type="Gene3D" id="3.60.90.10">
    <property type="entry name" value="S-adenosylmethionine decarboxylase"/>
    <property type="match status" value="1"/>
</dbReference>
<evidence type="ECO:0000256" key="3">
    <source>
        <dbReference type="ARBA" id="ARBA00008466"/>
    </source>
</evidence>
<name>A0A8B8ZRM8_PHODC</name>
<evidence type="ECO:0000313" key="14">
    <source>
        <dbReference type="Proteomes" id="UP000228380"/>
    </source>
</evidence>
<dbReference type="PANTHER" id="PTHR11570:SF24">
    <property type="entry name" value="S-ADENOSYLMETHIONINE DECARBOXYLASE PROENZYME"/>
    <property type="match status" value="1"/>
</dbReference>
<accession>A0A8B8ZRM8</accession>
<sequence length="435" mass="47977">MESKGGKKKSSSSSSLQYEVPLGYSIEDVRPHGGIKKFQSAAYSNCVRKPSYPPPVSPIGFEGYEKRLEITFSEAPVFVDPQGRGLRALSRAQVDSILDLARCTIVSQLSNKDFDSYVLSESSLFVYPYKIILKTCGTTKLLLSIPRILELAEELSLSLLSAKYSRGTFIFPGAQPSPHRSFSEEVAVLNQFFGDLGLGGKAYVIGDPAVPNRKWHIYYATQKPELPMVTLEMCMTGLNTERASIFFKNSGDGHSYSAKEMTKLSGISDIIPEMEICDFEFDPCGYSMNGIHGPSLSTIHVTPEEGFSYASYEAMGFNPGSLVYGDLIERVLKCFGPSEFSVAVTIFGGRGLAGMWGRKVELDGYACNDLVEQDLPGGALLMYQSFSASAVSPRSILHCWEGNDVEKAGNDKKMRCCWEDEEVEEEKDGKDKEMF</sequence>
<keyword evidence="10" id="KW-0456">Lyase</keyword>
<dbReference type="InterPro" id="IPR001985">
    <property type="entry name" value="S-AdoMet_decarboxylase_euk"/>
</dbReference>
<proteinExistence type="inferred from homology"/>
<dbReference type="OrthoDB" id="1068353at2759"/>
<dbReference type="UniPathway" id="UPA00331">
    <property type="reaction ID" value="UER00451"/>
</dbReference>